<sequence length="223" mass="25432">MIRAVLFDLDGTLLDRDRSLEAFLDNQYDRLEAFRHIPKEPFKLRFVELDARGCVWKDRVYRTLIEEFGAEGRANAEELLADYVNSFRFHCRPFPGTIELLEGLKRRGFKLALVTNGYTDFQESNISALNLNPFFDEILISEREGVRKPDPEIFLRALHRLGVSPEEAVFVGDHPENDIDGAAKAGLRTIWKEDSGCAKPKNATGSVSRLSEIPFLLEGWSIE</sequence>
<dbReference type="NCBIfam" id="TIGR01549">
    <property type="entry name" value="HAD-SF-IA-v1"/>
    <property type="match status" value="1"/>
</dbReference>
<organism evidence="5 6">
    <name type="scientific">Cohnella xylanilytica</name>
    <dbReference type="NCBI Taxonomy" id="557555"/>
    <lineage>
        <taxon>Bacteria</taxon>
        <taxon>Bacillati</taxon>
        <taxon>Bacillota</taxon>
        <taxon>Bacilli</taxon>
        <taxon>Bacillales</taxon>
        <taxon>Paenibacillaceae</taxon>
        <taxon>Cohnella</taxon>
    </lineage>
</organism>
<dbReference type="Proteomes" id="UP000553776">
    <property type="component" value="Unassembled WGS sequence"/>
</dbReference>
<dbReference type="GO" id="GO:0016791">
    <property type="term" value="F:phosphatase activity"/>
    <property type="evidence" value="ECO:0007669"/>
    <property type="project" value="TreeGrafter"/>
</dbReference>
<dbReference type="Gene3D" id="1.10.150.520">
    <property type="match status" value="1"/>
</dbReference>
<dbReference type="Gene3D" id="3.40.50.1000">
    <property type="entry name" value="HAD superfamily/HAD-like"/>
    <property type="match status" value="1"/>
</dbReference>
<evidence type="ECO:0000313" key="5">
    <source>
        <dbReference type="EMBL" id="MBB6695081.1"/>
    </source>
</evidence>
<keyword evidence="6" id="KW-1185">Reference proteome</keyword>
<evidence type="ECO:0000256" key="3">
    <source>
        <dbReference type="ARBA" id="ARBA00022801"/>
    </source>
</evidence>
<dbReference type="Pfam" id="PF13419">
    <property type="entry name" value="HAD_2"/>
    <property type="match status" value="1"/>
</dbReference>
<gene>
    <name evidence="5" type="ORF">H7B90_27170</name>
</gene>
<dbReference type="InterPro" id="IPR041492">
    <property type="entry name" value="HAD_2"/>
</dbReference>
<evidence type="ECO:0000256" key="1">
    <source>
        <dbReference type="ARBA" id="ARBA00001946"/>
    </source>
</evidence>
<dbReference type="PANTHER" id="PTHR46470">
    <property type="entry name" value="N-ACYLNEURAMINATE-9-PHOSPHATASE"/>
    <property type="match status" value="1"/>
</dbReference>
<reference evidence="5 6" key="1">
    <citation type="submission" date="2020-08" db="EMBL/GenBank/DDBJ databases">
        <title>Cohnella phylogeny.</title>
        <authorList>
            <person name="Dunlap C."/>
        </authorList>
    </citation>
    <scope>NUCLEOTIDE SEQUENCE [LARGE SCALE GENOMIC DNA]</scope>
    <source>
        <strain evidence="5 6">DSM 25239</strain>
    </source>
</reference>
<dbReference type="PANTHER" id="PTHR46470:SF2">
    <property type="entry name" value="GLYCERALDEHYDE 3-PHOSPHATE PHOSPHATASE"/>
    <property type="match status" value="1"/>
</dbReference>
<dbReference type="NCBIfam" id="TIGR01509">
    <property type="entry name" value="HAD-SF-IA-v3"/>
    <property type="match status" value="1"/>
</dbReference>
<keyword evidence="2" id="KW-0479">Metal-binding</keyword>
<protein>
    <submittedName>
        <fullName evidence="5">HAD family hydrolase</fullName>
    </submittedName>
</protein>
<name>A0A841UAT8_9BACL</name>
<proteinExistence type="predicted"/>
<dbReference type="SFLD" id="SFLDS00003">
    <property type="entry name" value="Haloacid_Dehalogenase"/>
    <property type="match status" value="1"/>
</dbReference>
<keyword evidence="3 5" id="KW-0378">Hydrolase</keyword>
<dbReference type="RefSeq" id="WP_185139036.1">
    <property type="nucleotide sequence ID" value="NZ_JACJVR010000110.1"/>
</dbReference>
<dbReference type="EMBL" id="JACJVR010000110">
    <property type="protein sequence ID" value="MBB6695081.1"/>
    <property type="molecule type" value="Genomic_DNA"/>
</dbReference>
<dbReference type="GO" id="GO:0044281">
    <property type="term" value="P:small molecule metabolic process"/>
    <property type="evidence" value="ECO:0007669"/>
    <property type="project" value="UniProtKB-ARBA"/>
</dbReference>
<dbReference type="InterPro" id="IPR023214">
    <property type="entry name" value="HAD_sf"/>
</dbReference>
<dbReference type="SFLD" id="SFLDG01129">
    <property type="entry name" value="C1.5:_HAD__Beta-PGM__Phosphata"/>
    <property type="match status" value="1"/>
</dbReference>
<evidence type="ECO:0000256" key="4">
    <source>
        <dbReference type="ARBA" id="ARBA00022842"/>
    </source>
</evidence>
<dbReference type="SFLD" id="SFLDG01135">
    <property type="entry name" value="C1.5.6:_HAD__Beta-PGM__Phospha"/>
    <property type="match status" value="1"/>
</dbReference>
<dbReference type="InterPro" id="IPR036412">
    <property type="entry name" value="HAD-like_sf"/>
</dbReference>
<dbReference type="InterPro" id="IPR051400">
    <property type="entry name" value="HAD-like_hydrolase"/>
</dbReference>
<evidence type="ECO:0000256" key="2">
    <source>
        <dbReference type="ARBA" id="ARBA00022723"/>
    </source>
</evidence>
<comment type="caution">
    <text evidence="5">The sequence shown here is derived from an EMBL/GenBank/DDBJ whole genome shotgun (WGS) entry which is preliminary data.</text>
</comment>
<keyword evidence="4" id="KW-0460">Magnesium</keyword>
<dbReference type="InterPro" id="IPR006439">
    <property type="entry name" value="HAD-SF_hydro_IA"/>
</dbReference>
<dbReference type="GO" id="GO:0046872">
    <property type="term" value="F:metal ion binding"/>
    <property type="evidence" value="ECO:0007669"/>
    <property type="project" value="UniProtKB-KW"/>
</dbReference>
<accession>A0A841UAT8</accession>
<evidence type="ECO:0000313" key="6">
    <source>
        <dbReference type="Proteomes" id="UP000553776"/>
    </source>
</evidence>
<dbReference type="AlphaFoldDB" id="A0A841UAT8"/>
<dbReference type="SUPFAM" id="SSF56784">
    <property type="entry name" value="HAD-like"/>
    <property type="match status" value="1"/>
</dbReference>
<comment type="cofactor">
    <cofactor evidence="1">
        <name>Mg(2+)</name>
        <dbReference type="ChEBI" id="CHEBI:18420"/>
    </cofactor>
</comment>
<dbReference type="PRINTS" id="PR00413">
    <property type="entry name" value="HADHALOGNASE"/>
</dbReference>